<name>A0A6A5TXJ1_9PLEO</name>
<keyword evidence="3" id="KW-1185">Reference proteome</keyword>
<protein>
    <submittedName>
        <fullName evidence="2">Uncharacterized protein</fullName>
    </submittedName>
</protein>
<sequence>MGKAGCGRRRWQLDGPGLIKKGRKEKKRRQKLARRELRLRARSNAPPGRKGFSDDGAGLALALALALAGSRGLRKRTRGERNAG</sequence>
<reference evidence="2" key="1">
    <citation type="journal article" date="2020" name="Stud. Mycol.">
        <title>101 Dothideomycetes genomes: a test case for predicting lifestyles and emergence of pathogens.</title>
        <authorList>
            <person name="Haridas S."/>
            <person name="Albert R."/>
            <person name="Binder M."/>
            <person name="Bloem J."/>
            <person name="Labutti K."/>
            <person name="Salamov A."/>
            <person name="Andreopoulos B."/>
            <person name="Baker S."/>
            <person name="Barry K."/>
            <person name="Bills G."/>
            <person name="Bluhm B."/>
            <person name="Cannon C."/>
            <person name="Castanera R."/>
            <person name="Culley D."/>
            <person name="Daum C."/>
            <person name="Ezra D."/>
            <person name="Gonzalez J."/>
            <person name="Henrissat B."/>
            <person name="Kuo A."/>
            <person name="Liang C."/>
            <person name="Lipzen A."/>
            <person name="Lutzoni F."/>
            <person name="Magnuson J."/>
            <person name="Mondo S."/>
            <person name="Nolan M."/>
            <person name="Ohm R."/>
            <person name="Pangilinan J."/>
            <person name="Park H.-J."/>
            <person name="Ramirez L."/>
            <person name="Alfaro M."/>
            <person name="Sun H."/>
            <person name="Tritt A."/>
            <person name="Yoshinaga Y."/>
            <person name="Zwiers L.-H."/>
            <person name="Turgeon B."/>
            <person name="Goodwin S."/>
            <person name="Spatafora J."/>
            <person name="Crous P."/>
            <person name="Grigoriev I."/>
        </authorList>
    </citation>
    <scope>NUCLEOTIDE SEQUENCE</scope>
    <source>
        <strain evidence="2">CBS 675.92</strain>
    </source>
</reference>
<dbReference type="Proteomes" id="UP000800035">
    <property type="component" value="Unassembled WGS sequence"/>
</dbReference>
<feature type="region of interest" description="Disordered" evidence="1">
    <location>
        <begin position="1"/>
        <end position="53"/>
    </location>
</feature>
<feature type="compositionally biased region" description="Basic residues" evidence="1">
    <location>
        <begin position="20"/>
        <end position="32"/>
    </location>
</feature>
<feature type="compositionally biased region" description="Basic residues" evidence="1">
    <location>
        <begin position="1"/>
        <end position="10"/>
    </location>
</feature>
<dbReference type="AlphaFoldDB" id="A0A6A5TXJ1"/>
<evidence type="ECO:0000256" key="1">
    <source>
        <dbReference type="SAM" id="MobiDB-lite"/>
    </source>
</evidence>
<accession>A0A6A5TXJ1</accession>
<evidence type="ECO:0000313" key="3">
    <source>
        <dbReference type="Proteomes" id="UP000800035"/>
    </source>
</evidence>
<proteinExistence type="predicted"/>
<gene>
    <name evidence="2" type="ORF">CC80DRAFT_491966</name>
</gene>
<organism evidence="2 3">
    <name type="scientific">Byssothecium circinans</name>
    <dbReference type="NCBI Taxonomy" id="147558"/>
    <lineage>
        <taxon>Eukaryota</taxon>
        <taxon>Fungi</taxon>
        <taxon>Dikarya</taxon>
        <taxon>Ascomycota</taxon>
        <taxon>Pezizomycotina</taxon>
        <taxon>Dothideomycetes</taxon>
        <taxon>Pleosporomycetidae</taxon>
        <taxon>Pleosporales</taxon>
        <taxon>Massarineae</taxon>
        <taxon>Massarinaceae</taxon>
        <taxon>Byssothecium</taxon>
    </lineage>
</organism>
<evidence type="ECO:0000313" key="2">
    <source>
        <dbReference type="EMBL" id="KAF1957148.1"/>
    </source>
</evidence>
<dbReference type="EMBL" id="ML976990">
    <property type="protein sequence ID" value="KAF1957148.1"/>
    <property type="molecule type" value="Genomic_DNA"/>
</dbReference>